<dbReference type="SMART" id="SM00382">
    <property type="entry name" value="AAA"/>
    <property type="match status" value="1"/>
</dbReference>
<evidence type="ECO:0000259" key="6">
    <source>
        <dbReference type="SMART" id="SM00382"/>
    </source>
</evidence>
<dbReference type="GO" id="GO:0016887">
    <property type="term" value="F:ATP hydrolysis activity"/>
    <property type="evidence" value="ECO:0007669"/>
    <property type="project" value="InterPro"/>
</dbReference>
<dbReference type="OrthoDB" id="39734at2759"/>
<evidence type="ECO:0000256" key="2">
    <source>
        <dbReference type="ARBA" id="ARBA00022741"/>
    </source>
</evidence>
<comment type="subcellular location">
    <subcellularLocation>
        <location evidence="1">Mitochondrion outer membrane</location>
        <topology evidence="1">Single-pass membrane protein</topology>
    </subcellularLocation>
</comment>
<keyword evidence="3" id="KW-1000">Mitochondrion outer membrane</keyword>
<evidence type="ECO:0000256" key="5">
    <source>
        <dbReference type="SAM" id="MobiDB-lite"/>
    </source>
</evidence>
<dbReference type="InterPro" id="IPR003593">
    <property type="entry name" value="AAA+_ATPase"/>
</dbReference>
<dbReference type="SUPFAM" id="SSF52540">
    <property type="entry name" value="P-loop containing nucleoside triphosphate hydrolases"/>
    <property type="match status" value="1"/>
</dbReference>
<dbReference type="InterPro" id="IPR051701">
    <property type="entry name" value="Mito_OM_Translocase_MSP1"/>
</dbReference>
<dbReference type="KEGG" id="sapo:SAPIO_CDS4249"/>
<dbReference type="VEuPathDB" id="FungiDB:SAPIO_CDS4249"/>
<keyword evidence="8" id="KW-1185">Reference proteome</keyword>
<dbReference type="Gene3D" id="1.10.8.60">
    <property type="match status" value="1"/>
</dbReference>
<dbReference type="OMA" id="DRINETW"/>
<keyword evidence="3" id="KW-0496">Mitochondrion</keyword>
<dbReference type="Proteomes" id="UP000028545">
    <property type="component" value="Unassembled WGS sequence"/>
</dbReference>
<gene>
    <name evidence="7" type="ORF">SAPIO_CDS4249</name>
</gene>
<dbReference type="PANTHER" id="PTHR45644">
    <property type="entry name" value="AAA ATPASE, PUTATIVE (AFU_ORTHOLOGUE AFUA_2G12920)-RELATED-RELATED"/>
    <property type="match status" value="1"/>
</dbReference>
<evidence type="ECO:0000256" key="3">
    <source>
        <dbReference type="ARBA" id="ARBA00022787"/>
    </source>
</evidence>
<dbReference type="EMBL" id="JOWA01000091">
    <property type="protein sequence ID" value="KEZ43647.1"/>
    <property type="molecule type" value="Genomic_DNA"/>
</dbReference>
<keyword evidence="4" id="KW-0067">ATP-binding</keyword>
<dbReference type="InterPro" id="IPR003959">
    <property type="entry name" value="ATPase_AAA_core"/>
</dbReference>
<dbReference type="Pfam" id="PF00004">
    <property type="entry name" value="AAA"/>
    <property type="match status" value="1"/>
</dbReference>
<feature type="region of interest" description="Disordered" evidence="5">
    <location>
        <begin position="240"/>
        <end position="269"/>
    </location>
</feature>
<dbReference type="PANTHER" id="PTHR45644:SF56">
    <property type="entry name" value="AAA ATPASE, PUTATIVE (AFU_ORTHOLOGUE AFUA_2G12920)-RELATED"/>
    <property type="match status" value="1"/>
</dbReference>
<reference evidence="7 8" key="1">
    <citation type="journal article" date="2014" name="Genome Announc.">
        <title>Draft genome sequence of the pathogenic fungus Scedosporium apiospermum.</title>
        <authorList>
            <person name="Vandeputte P."/>
            <person name="Ghamrawi S."/>
            <person name="Rechenmann M."/>
            <person name="Iltis A."/>
            <person name="Giraud S."/>
            <person name="Fleury M."/>
            <person name="Thornton C."/>
            <person name="Delhaes L."/>
            <person name="Meyer W."/>
            <person name="Papon N."/>
            <person name="Bouchara J.P."/>
        </authorList>
    </citation>
    <scope>NUCLEOTIDE SEQUENCE [LARGE SCALE GENOMIC DNA]</scope>
    <source>
        <strain evidence="7 8">IHEM 14462</strain>
    </source>
</reference>
<accession>A0A084G8I5</accession>
<sequence>MWERQLLDGVVKTDRINETWDDVHIHASIKRALQNLTLNFLEPEEFKTGILSRASAPSVLLYGPPGTGKTLVARAFAKESGACVLEVSAADVNQEACGQSEKIIRAIFSLAKKLMPCVVFIDEADGIFGKRVSGEKSWERSMKTQFLREETDKEGVVLIAATNRPFDMDDASLRRFPRRVLLDIPEVEEREAILKLQLRGEVLAEDVNLRQIARETLHYTGSDLKHVAYQAAVMAVEERRGLAEESVPRPGGDSPPPESRQGRAAGARVIHQRHLEGAKDVIRPGVSMETLKQIREFHARYGNTAKLED</sequence>
<dbReference type="GeneID" id="27723321"/>
<protein>
    <recommendedName>
        <fullName evidence="6">AAA+ ATPase domain-containing protein</fullName>
    </recommendedName>
</protein>
<organism evidence="7 8">
    <name type="scientific">Pseudallescheria apiosperma</name>
    <name type="common">Scedosporium apiospermum</name>
    <dbReference type="NCBI Taxonomy" id="563466"/>
    <lineage>
        <taxon>Eukaryota</taxon>
        <taxon>Fungi</taxon>
        <taxon>Dikarya</taxon>
        <taxon>Ascomycota</taxon>
        <taxon>Pezizomycotina</taxon>
        <taxon>Sordariomycetes</taxon>
        <taxon>Hypocreomycetidae</taxon>
        <taxon>Microascales</taxon>
        <taxon>Microascaceae</taxon>
        <taxon>Scedosporium</taxon>
    </lineage>
</organism>
<dbReference type="Pfam" id="PF17862">
    <property type="entry name" value="AAA_lid_3"/>
    <property type="match status" value="1"/>
</dbReference>
<keyword evidence="2" id="KW-0547">Nucleotide-binding</keyword>
<dbReference type="RefSeq" id="XP_016643446.1">
    <property type="nucleotide sequence ID" value="XM_016786844.1"/>
</dbReference>
<dbReference type="HOGENOM" id="CLU_000688_21_14_1"/>
<evidence type="ECO:0000313" key="7">
    <source>
        <dbReference type="EMBL" id="KEZ43647.1"/>
    </source>
</evidence>
<evidence type="ECO:0000313" key="8">
    <source>
        <dbReference type="Proteomes" id="UP000028545"/>
    </source>
</evidence>
<name>A0A084G8I5_PSEDA</name>
<keyword evidence="3" id="KW-0472">Membrane</keyword>
<dbReference type="InterPro" id="IPR027417">
    <property type="entry name" value="P-loop_NTPase"/>
</dbReference>
<dbReference type="Gene3D" id="3.40.50.300">
    <property type="entry name" value="P-loop containing nucleotide triphosphate hydrolases"/>
    <property type="match status" value="1"/>
</dbReference>
<evidence type="ECO:0000256" key="1">
    <source>
        <dbReference type="ARBA" id="ARBA00004572"/>
    </source>
</evidence>
<proteinExistence type="predicted"/>
<comment type="caution">
    <text evidence="7">The sequence shown here is derived from an EMBL/GenBank/DDBJ whole genome shotgun (WGS) entry which is preliminary data.</text>
</comment>
<dbReference type="GO" id="GO:0005524">
    <property type="term" value="F:ATP binding"/>
    <property type="evidence" value="ECO:0007669"/>
    <property type="project" value="UniProtKB-KW"/>
</dbReference>
<feature type="domain" description="AAA+ ATPase" evidence="6">
    <location>
        <begin position="55"/>
        <end position="186"/>
    </location>
</feature>
<evidence type="ECO:0000256" key="4">
    <source>
        <dbReference type="ARBA" id="ARBA00022840"/>
    </source>
</evidence>
<dbReference type="GO" id="GO:0005741">
    <property type="term" value="C:mitochondrial outer membrane"/>
    <property type="evidence" value="ECO:0007669"/>
    <property type="project" value="UniProtKB-SubCell"/>
</dbReference>
<dbReference type="AlphaFoldDB" id="A0A084G8I5"/>
<dbReference type="InterPro" id="IPR041569">
    <property type="entry name" value="AAA_lid_3"/>
</dbReference>